<dbReference type="KEGG" id="nyu:D7D52_33625"/>
<protein>
    <submittedName>
        <fullName evidence="3">Cytochrome P450</fullName>
    </submittedName>
</protein>
<dbReference type="PANTHER" id="PTHR24305">
    <property type="entry name" value="CYTOCHROME P450"/>
    <property type="match status" value="1"/>
</dbReference>
<keyword evidence="2" id="KW-0408">Iron</keyword>
<dbReference type="InterPro" id="IPR001128">
    <property type="entry name" value="Cyt_P450"/>
</dbReference>
<evidence type="ECO:0000313" key="4">
    <source>
        <dbReference type="Proteomes" id="UP000267164"/>
    </source>
</evidence>
<accession>A0A386ZK46</accession>
<dbReference type="PRINTS" id="PR00463">
    <property type="entry name" value="EP450I"/>
</dbReference>
<name>A0A386ZK46_9NOCA</name>
<dbReference type="Gene3D" id="1.10.630.10">
    <property type="entry name" value="Cytochrome P450"/>
    <property type="match status" value="1"/>
</dbReference>
<feature type="binding site" description="axial binding residue" evidence="2">
    <location>
        <position position="384"/>
    </location>
    <ligand>
        <name>heme</name>
        <dbReference type="ChEBI" id="CHEBI:30413"/>
    </ligand>
    <ligandPart>
        <name>Fe</name>
        <dbReference type="ChEBI" id="CHEBI:18248"/>
    </ligandPart>
</feature>
<organism evidence="3 4">
    <name type="scientific">Nocardia yunnanensis</name>
    <dbReference type="NCBI Taxonomy" id="2382165"/>
    <lineage>
        <taxon>Bacteria</taxon>
        <taxon>Bacillati</taxon>
        <taxon>Actinomycetota</taxon>
        <taxon>Actinomycetes</taxon>
        <taxon>Mycobacteriales</taxon>
        <taxon>Nocardiaceae</taxon>
        <taxon>Nocardia</taxon>
    </lineage>
</organism>
<dbReference type="AlphaFoldDB" id="A0A386ZK46"/>
<dbReference type="InterPro" id="IPR050121">
    <property type="entry name" value="Cytochrome_P450_monoxygenase"/>
</dbReference>
<evidence type="ECO:0000256" key="1">
    <source>
        <dbReference type="ARBA" id="ARBA00010617"/>
    </source>
</evidence>
<dbReference type="InterPro" id="IPR036396">
    <property type="entry name" value="Cyt_P450_sf"/>
</dbReference>
<gene>
    <name evidence="3" type="ORF">D7D52_33625</name>
</gene>
<dbReference type="SUPFAM" id="SSF48264">
    <property type="entry name" value="Cytochrome P450"/>
    <property type="match status" value="1"/>
</dbReference>
<dbReference type="InterPro" id="IPR002401">
    <property type="entry name" value="Cyt_P450_E_grp-I"/>
</dbReference>
<evidence type="ECO:0000256" key="2">
    <source>
        <dbReference type="PIRSR" id="PIRSR602401-1"/>
    </source>
</evidence>
<keyword evidence="2" id="KW-0479">Metal-binding</keyword>
<reference evidence="3 4" key="1">
    <citation type="submission" date="2018-09" db="EMBL/GenBank/DDBJ databases">
        <title>Nocardia yunnanensis sp. nov., an actinomycete isolated from a soil sample.</title>
        <authorList>
            <person name="Zhang J."/>
        </authorList>
    </citation>
    <scope>NUCLEOTIDE SEQUENCE [LARGE SCALE GENOMIC DNA]</scope>
    <source>
        <strain evidence="3 4">CFHS0054</strain>
    </source>
</reference>
<keyword evidence="4" id="KW-1185">Reference proteome</keyword>
<sequence>MAPGPWPVLGHLVPITRDPLGFMESLPAHGDLVRISLGPITAVVICDPELTHRMFRRDRIFDKGGPHFDSARELVGQGVATCPHALHRRQRRLLQPAFHASRVSAYGPTVTRKISAMVDSWHDGQILDINVELQALAFRVIVATLFDEAISEAHQQRLIHHVQVVFSGVFRQAVMPRRLRHVPILGNRSLERAAAETRAILGELVATRRTVGGDDQDDMFSALISARDTDGGCLSETEIVEQAFTFIFAGTDSSAATLAWALILLDEHPDVAARVYTEVDTVLAGRPASHEDLPRLRFTEQVITETLRLHPPSWLTPRTVTEDTELGGHRLSAGTTIIYSSHLIHHRADLHPDPDRFDPDRFAPAKIPPPRKALMPFADGARKCIAEQYAVSEAVMTLATIAARWHLAAVTGTNTKPSRAVVPHPRRLRMRATARVLENLPPHVPAERA</sequence>
<keyword evidence="2" id="KW-0349">Heme</keyword>
<dbReference type="GO" id="GO:0016705">
    <property type="term" value="F:oxidoreductase activity, acting on paired donors, with incorporation or reduction of molecular oxygen"/>
    <property type="evidence" value="ECO:0007669"/>
    <property type="project" value="InterPro"/>
</dbReference>
<comment type="cofactor">
    <cofactor evidence="2">
        <name>heme</name>
        <dbReference type="ChEBI" id="CHEBI:30413"/>
    </cofactor>
</comment>
<proteinExistence type="inferred from homology"/>
<dbReference type="Pfam" id="PF00067">
    <property type="entry name" value="p450"/>
    <property type="match status" value="1"/>
</dbReference>
<dbReference type="PANTHER" id="PTHR24305:SF166">
    <property type="entry name" value="CYTOCHROME P450 12A4, MITOCHONDRIAL-RELATED"/>
    <property type="match status" value="1"/>
</dbReference>
<dbReference type="GO" id="GO:0005506">
    <property type="term" value="F:iron ion binding"/>
    <property type="evidence" value="ECO:0007669"/>
    <property type="project" value="InterPro"/>
</dbReference>
<dbReference type="GO" id="GO:0004497">
    <property type="term" value="F:monooxygenase activity"/>
    <property type="evidence" value="ECO:0007669"/>
    <property type="project" value="InterPro"/>
</dbReference>
<dbReference type="PRINTS" id="PR00385">
    <property type="entry name" value="P450"/>
</dbReference>
<comment type="similarity">
    <text evidence="1">Belongs to the cytochrome P450 family.</text>
</comment>
<dbReference type="CDD" id="cd11049">
    <property type="entry name" value="CYP170A1-like"/>
    <property type="match status" value="1"/>
</dbReference>
<dbReference type="OrthoDB" id="7376058at2"/>
<dbReference type="GO" id="GO:0020037">
    <property type="term" value="F:heme binding"/>
    <property type="evidence" value="ECO:0007669"/>
    <property type="project" value="InterPro"/>
</dbReference>
<evidence type="ECO:0000313" key="3">
    <source>
        <dbReference type="EMBL" id="AYF77941.1"/>
    </source>
</evidence>
<dbReference type="EMBL" id="CP032568">
    <property type="protein sequence ID" value="AYF77941.1"/>
    <property type="molecule type" value="Genomic_DNA"/>
</dbReference>
<dbReference type="Proteomes" id="UP000267164">
    <property type="component" value="Chromosome"/>
</dbReference>